<dbReference type="OrthoDB" id="6598732at2759"/>
<dbReference type="AlphaFoldDB" id="A0A8I6TDJ1"/>
<keyword evidence="4" id="KW-1185">Reference proteome</keyword>
<evidence type="ECO:0000313" key="4">
    <source>
        <dbReference type="Proteomes" id="UP000494040"/>
    </source>
</evidence>
<reference evidence="3" key="1">
    <citation type="submission" date="2022-01" db="UniProtKB">
        <authorList>
            <consortium name="EnsemblMetazoa"/>
        </authorList>
    </citation>
    <scope>IDENTIFICATION</scope>
</reference>
<feature type="chain" id="PRO_5035285495" evidence="2">
    <location>
        <begin position="18"/>
        <end position="177"/>
    </location>
</feature>
<protein>
    <submittedName>
        <fullName evidence="3">Uncharacterized protein</fullName>
    </submittedName>
</protein>
<dbReference type="EnsemblMetazoa" id="XM_014391467.2">
    <property type="protein sequence ID" value="XP_014246953.1"/>
    <property type="gene ID" value="LOC106665207"/>
</dbReference>
<evidence type="ECO:0000256" key="1">
    <source>
        <dbReference type="SAM" id="MobiDB-lite"/>
    </source>
</evidence>
<feature type="compositionally biased region" description="Basic and acidic residues" evidence="1">
    <location>
        <begin position="164"/>
        <end position="177"/>
    </location>
</feature>
<dbReference type="Proteomes" id="UP000494040">
    <property type="component" value="Unassembled WGS sequence"/>
</dbReference>
<name>A0A8I6TDJ1_CIMLE</name>
<keyword evidence="2" id="KW-0732">Signal</keyword>
<sequence length="177" mass="18497">MLKKIAFLLCFVDLSLAGPLGKIRELRVKMEETSSVKMLGVVPVQEERQAAVIGVLGSAIAPIVGAVVGPILTNLANGLVGVLTGNRPGSSGSKPSFDAYMIQVPGAEGPYMLLTQETALGGVEGPYRTPSGGLMNISPIGKVNIKHNPILPIKPETDDEVTVEDLKGADDEDSSPH</sequence>
<organism evidence="3 4">
    <name type="scientific">Cimex lectularius</name>
    <name type="common">Bed bug</name>
    <name type="synonym">Acanthia lectularia</name>
    <dbReference type="NCBI Taxonomy" id="79782"/>
    <lineage>
        <taxon>Eukaryota</taxon>
        <taxon>Metazoa</taxon>
        <taxon>Ecdysozoa</taxon>
        <taxon>Arthropoda</taxon>
        <taxon>Hexapoda</taxon>
        <taxon>Insecta</taxon>
        <taxon>Pterygota</taxon>
        <taxon>Neoptera</taxon>
        <taxon>Paraneoptera</taxon>
        <taxon>Hemiptera</taxon>
        <taxon>Heteroptera</taxon>
        <taxon>Panheteroptera</taxon>
        <taxon>Cimicomorpha</taxon>
        <taxon>Cimicidae</taxon>
        <taxon>Cimex</taxon>
    </lineage>
</organism>
<feature type="signal peptide" evidence="2">
    <location>
        <begin position="1"/>
        <end position="17"/>
    </location>
</feature>
<proteinExistence type="predicted"/>
<feature type="region of interest" description="Disordered" evidence="1">
    <location>
        <begin position="152"/>
        <end position="177"/>
    </location>
</feature>
<evidence type="ECO:0000256" key="2">
    <source>
        <dbReference type="SAM" id="SignalP"/>
    </source>
</evidence>
<accession>A0A8I6TDJ1</accession>
<dbReference type="RefSeq" id="XP_014246953.1">
    <property type="nucleotide sequence ID" value="XM_014391467.2"/>
</dbReference>
<evidence type="ECO:0000313" key="3">
    <source>
        <dbReference type="EnsemblMetazoa" id="XP_014246953.1"/>
    </source>
</evidence>
<dbReference type="GeneID" id="106665207"/>
<dbReference type="KEGG" id="clec:106665207"/>